<gene>
    <name evidence="7" type="ORF">QH73_0026255</name>
</gene>
<keyword evidence="8" id="KW-1185">Reference proteome</keyword>
<dbReference type="OrthoDB" id="4391260at2"/>
<comment type="subcellular location">
    <subcellularLocation>
        <location evidence="1">Membrane</location>
        <topology evidence="1">Multi-pass membrane protein</topology>
    </subcellularLocation>
</comment>
<sequence length="425" mass="47493">MKKQKSSSFVELVFSIAETVLVILALCILMGVVLDRSRVGVVAEDFGSVSPLAQLMNYSAYILGIFLGLSQYKRILKFAFKDIFLWVFIATTVLSSIWSENPILTIGRSTALFGVTILGTYLASRYSLTRLFQILCLSLGIVAISSLFFTWFSPSEAIVNDFGRSSWRWQGVLAHPTHFGRIMALSTVSWLLCLLSVQQYRIFSCGMILLSVILTFLSHAVSGYISILFVVALMTVLLTSRGRYRNLVLITWAVIIPSIVLGLLINHNLVLTSFNRDITLTGRIPLWIGVFEMIFQQPWFGYGYGAFWTGNGPSTIVWLIAGWKAAHAHNAILDIWLQVGLIGLVSFLLSLFRNIFKAIVELNRSNKLESLLPITFLVCLITINLVDSGLTAGNILWALYVFLSTYLSKQTITTVTARQMQIKKV</sequence>
<feature type="transmembrane region" description="Helical" evidence="5">
    <location>
        <begin position="12"/>
        <end position="32"/>
    </location>
</feature>
<evidence type="ECO:0000256" key="1">
    <source>
        <dbReference type="ARBA" id="ARBA00004141"/>
    </source>
</evidence>
<feature type="transmembrane region" description="Helical" evidence="5">
    <location>
        <begin position="172"/>
        <end position="193"/>
    </location>
</feature>
<dbReference type="GO" id="GO:0016020">
    <property type="term" value="C:membrane"/>
    <property type="evidence" value="ECO:0007669"/>
    <property type="project" value="UniProtKB-SubCell"/>
</dbReference>
<keyword evidence="4 5" id="KW-0472">Membrane</keyword>
<dbReference type="Proteomes" id="UP000031532">
    <property type="component" value="Unassembled WGS sequence"/>
</dbReference>
<evidence type="ECO:0000313" key="8">
    <source>
        <dbReference type="Proteomes" id="UP000031532"/>
    </source>
</evidence>
<feature type="domain" description="O-antigen ligase-related" evidence="6">
    <location>
        <begin position="207"/>
        <end position="348"/>
    </location>
</feature>
<dbReference type="Pfam" id="PF04932">
    <property type="entry name" value="Wzy_C"/>
    <property type="match status" value="1"/>
</dbReference>
<organism evidence="7 8">
    <name type="scientific">Scytonema millei VB511283</name>
    <dbReference type="NCBI Taxonomy" id="1245923"/>
    <lineage>
        <taxon>Bacteria</taxon>
        <taxon>Bacillati</taxon>
        <taxon>Cyanobacteriota</taxon>
        <taxon>Cyanophyceae</taxon>
        <taxon>Nostocales</taxon>
        <taxon>Scytonemataceae</taxon>
        <taxon>Scytonema</taxon>
    </lineage>
</organism>
<accession>A0A9X5EA20</accession>
<evidence type="ECO:0000313" key="7">
    <source>
        <dbReference type="EMBL" id="NHC38080.1"/>
    </source>
</evidence>
<evidence type="ECO:0000256" key="5">
    <source>
        <dbReference type="SAM" id="Phobius"/>
    </source>
</evidence>
<evidence type="ECO:0000256" key="2">
    <source>
        <dbReference type="ARBA" id="ARBA00022692"/>
    </source>
</evidence>
<dbReference type="EMBL" id="JTJC03000017">
    <property type="protein sequence ID" value="NHC38080.1"/>
    <property type="molecule type" value="Genomic_DNA"/>
</dbReference>
<comment type="caution">
    <text evidence="7">The sequence shown here is derived from an EMBL/GenBank/DDBJ whole genome shotgun (WGS) entry which is preliminary data.</text>
</comment>
<keyword evidence="2 5" id="KW-0812">Transmembrane</keyword>
<feature type="transmembrane region" description="Helical" evidence="5">
    <location>
        <begin position="52"/>
        <end position="71"/>
    </location>
</feature>
<proteinExistence type="predicted"/>
<reference evidence="7 8" key="1">
    <citation type="journal article" date="2015" name="Genome Announc.">
        <title>Draft Genome Sequence of the Terrestrial Cyanobacterium Scytonema millei VB511283, Isolated from Eastern India.</title>
        <authorList>
            <person name="Sen D."/>
            <person name="Chandrababunaidu M.M."/>
            <person name="Singh D."/>
            <person name="Sanghi N."/>
            <person name="Ghorai A."/>
            <person name="Mishra G.P."/>
            <person name="Madduluri M."/>
            <person name="Adhikary S.P."/>
            <person name="Tripathy S."/>
        </authorList>
    </citation>
    <scope>NUCLEOTIDE SEQUENCE [LARGE SCALE GENOMIC DNA]</scope>
    <source>
        <strain evidence="7 8">VB511283</strain>
    </source>
</reference>
<evidence type="ECO:0000256" key="3">
    <source>
        <dbReference type="ARBA" id="ARBA00022989"/>
    </source>
</evidence>
<dbReference type="PANTHER" id="PTHR37422">
    <property type="entry name" value="TEICHURONIC ACID BIOSYNTHESIS PROTEIN TUAE"/>
    <property type="match status" value="1"/>
</dbReference>
<dbReference type="GO" id="GO:0016874">
    <property type="term" value="F:ligase activity"/>
    <property type="evidence" value="ECO:0007669"/>
    <property type="project" value="UniProtKB-KW"/>
</dbReference>
<feature type="transmembrane region" description="Helical" evidence="5">
    <location>
        <begin position="335"/>
        <end position="356"/>
    </location>
</feature>
<feature type="transmembrane region" description="Helical" evidence="5">
    <location>
        <begin position="368"/>
        <end position="386"/>
    </location>
</feature>
<dbReference type="AlphaFoldDB" id="A0A9X5EA20"/>
<dbReference type="InterPro" id="IPR051533">
    <property type="entry name" value="WaaL-like"/>
</dbReference>
<feature type="transmembrane region" description="Helical" evidence="5">
    <location>
        <begin position="83"/>
        <end position="99"/>
    </location>
</feature>
<dbReference type="PANTHER" id="PTHR37422:SF17">
    <property type="entry name" value="O-ANTIGEN LIGASE"/>
    <property type="match status" value="1"/>
</dbReference>
<feature type="transmembrane region" description="Helical" evidence="5">
    <location>
        <begin position="392"/>
        <end position="408"/>
    </location>
</feature>
<dbReference type="InterPro" id="IPR007016">
    <property type="entry name" value="O-antigen_ligase-rel_domated"/>
</dbReference>
<keyword evidence="3 5" id="KW-1133">Transmembrane helix</keyword>
<feature type="transmembrane region" description="Helical" evidence="5">
    <location>
        <begin position="247"/>
        <end position="266"/>
    </location>
</feature>
<feature type="transmembrane region" description="Helical" evidence="5">
    <location>
        <begin position="105"/>
        <end position="124"/>
    </location>
</feature>
<protein>
    <submittedName>
        <fullName evidence="7">O-antigen ligase family protein</fullName>
    </submittedName>
</protein>
<feature type="transmembrane region" description="Helical" evidence="5">
    <location>
        <begin position="223"/>
        <end position="240"/>
    </location>
</feature>
<feature type="transmembrane region" description="Helical" evidence="5">
    <location>
        <begin position="131"/>
        <end position="152"/>
    </location>
</feature>
<keyword evidence="7" id="KW-0436">Ligase</keyword>
<name>A0A9X5EA20_9CYAN</name>
<evidence type="ECO:0000256" key="4">
    <source>
        <dbReference type="ARBA" id="ARBA00023136"/>
    </source>
</evidence>
<dbReference type="RefSeq" id="WP_039713761.1">
    <property type="nucleotide sequence ID" value="NZ_JTJC03000017.1"/>
</dbReference>
<evidence type="ECO:0000259" key="6">
    <source>
        <dbReference type="Pfam" id="PF04932"/>
    </source>
</evidence>
<feature type="transmembrane region" description="Helical" evidence="5">
    <location>
        <begin position="302"/>
        <end position="323"/>
    </location>
</feature>